<dbReference type="CDD" id="cd18186">
    <property type="entry name" value="BTB_POZ_ZBTB_KLHL-like"/>
    <property type="match status" value="1"/>
</dbReference>
<evidence type="ECO:0000313" key="5">
    <source>
        <dbReference type="Proteomes" id="UP000490939"/>
    </source>
</evidence>
<dbReference type="SUPFAM" id="SSF54695">
    <property type="entry name" value="POZ domain"/>
    <property type="match status" value="1"/>
</dbReference>
<dbReference type="PROSITE" id="PS50097">
    <property type="entry name" value="BTB"/>
    <property type="match status" value="1"/>
</dbReference>
<keyword evidence="5" id="KW-1185">Reference proteome</keyword>
<dbReference type="PANTHER" id="PTHR47843:SF2">
    <property type="entry name" value="BTB DOMAIN-CONTAINING PROTEIN"/>
    <property type="match status" value="1"/>
</dbReference>
<dbReference type="EMBL" id="WNWS01000481">
    <property type="protein sequence ID" value="KAE9967002.1"/>
    <property type="molecule type" value="Genomic_DNA"/>
</dbReference>
<evidence type="ECO:0000313" key="3">
    <source>
        <dbReference type="EMBL" id="KAE9969220.1"/>
    </source>
</evidence>
<proteinExistence type="predicted"/>
<reference evidence="3 5" key="1">
    <citation type="submission" date="2019-07" db="EMBL/GenBank/DDBJ databases">
        <title>Venturia inaequalis Genome Resource.</title>
        <authorList>
            <person name="Lichtner F.J."/>
        </authorList>
    </citation>
    <scope>NUCLEOTIDE SEQUENCE [LARGE SCALE GENOMIC DNA]</scope>
    <source>
        <strain evidence="2 4">120213</strain>
        <strain evidence="3 5">DMI_063113</strain>
    </source>
</reference>
<dbReference type="Pfam" id="PF00651">
    <property type="entry name" value="BTB"/>
    <property type="match status" value="1"/>
</dbReference>
<dbReference type="EMBL" id="WNWR01000787">
    <property type="protein sequence ID" value="KAE9969220.1"/>
    <property type="molecule type" value="Genomic_DNA"/>
</dbReference>
<dbReference type="AlphaFoldDB" id="A0A8H3YQ28"/>
<name>A0A8H3YQ28_VENIN</name>
<dbReference type="Proteomes" id="UP000447873">
    <property type="component" value="Unassembled WGS sequence"/>
</dbReference>
<comment type="caution">
    <text evidence="3">The sequence shown here is derived from an EMBL/GenBank/DDBJ whole genome shotgun (WGS) entry which is preliminary data.</text>
</comment>
<dbReference type="Gene3D" id="3.30.710.10">
    <property type="entry name" value="Potassium Channel Kv1.1, Chain A"/>
    <property type="match status" value="1"/>
</dbReference>
<evidence type="ECO:0000313" key="4">
    <source>
        <dbReference type="Proteomes" id="UP000447873"/>
    </source>
</evidence>
<protein>
    <recommendedName>
        <fullName evidence="1">BTB domain-containing protein</fullName>
    </recommendedName>
</protein>
<dbReference type="Proteomes" id="UP000490939">
    <property type="component" value="Unassembled WGS sequence"/>
</dbReference>
<dbReference type="PANTHER" id="PTHR47843">
    <property type="entry name" value="BTB DOMAIN-CONTAINING PROTEIN-RELATED"/>
    <property type="match status" value="1"/>
</dbReference>
<gene>
    <name evidence="3" type="ORF">EG327_010716</name>
    <name evidence="2" type="ORF">EG328_008492</name>
</gene>
<evidence type="ECO:0000259" key="1">
    <source>
        <dbReference type="PROSITE" id="PS50097"/>
    </source>
</evidence>
<dbReference type="InterPro" id="IPR000210">
    <property type="entry name" value="BTB/POZ_dom"/>
</dbReference>
<evidence type="ECO:0000313" key="2">
    <source>
        <dbReference type="EMBL" id="KAE9967002.1"/>
    </source>
</evidence>
<dbReference type="InterPro" id="IPR011333">
    <property type="entry name" value="SKP1/BTB/POZ_sf"/>
</dbReference>
<accession>A0A8H3YQ28</accession>
<sequence>MEDAQPSDTSSLQDSQASNDKILRWSKTIIVRVGPIDQQSDFTVHEHVLRANSPFFEAALGRGWTESQERLVKLLECTPQVFEIYTQWIYRHRVGIAKEGPKIRLLVAASILGDVLQDGHFRDAINDELARYILENNIYLRKWFTFNYANTKEDDKLRRLAIDSVVYTNTGMDWVKGGREKKDVPHEVLWDIVTRCVITTFIRMASATRPNTDDILANGSRRRELASDISSGEGTHAGIK</sequence>
<feature type="domain" description="BTB" evidence="1">
    <location>
        <begin position="27"/>
        <end position="98"/>
    </location>
</feature>
<organism evidence="3 5">
    <name type="scientific">Venturia inaequalis</name>
    <name type="common">Apple scab fungus</name>
    <dbReference type="NCBI Taxonomy" id="5025"/>
    <lineage>
        <taxon>Eukaryota</taxon>
        <taxon>Fungi</taxon>
        <taxon>Dikarya</taxon>
        <taxon>Ascomycota</taxon>
        <taxon>Pezizomycotina</taxon>
        <taxon>Dothideomycetes</taxon>
        <taxon>Pleosporomycetidae</taxon>
        <taxon>Venturiales</taxon>
        <taxon>Venturiaceae</taxon>
        <taxon>Venturia</taxon>
    </lineage>
</organism>